<evidence type="ECO:0000256" key="2">
    <source>
        <dbReference type="ARBA" id="ARBA00022801"/>
    </source>
</evidence>
<feature type="domain" description="Inositol polyphosphate-related phosphatase" evidence="4">
    <location>
        <begin position="239"/>
        <end position="543"/>
    </location>
</feature>
<proteinExistence type="inferred from homology"/>
<dbReference type="Gene3D" id="3.60.10.10">
    <property type="entry name" value="Endonuclease/exonuclease/phosphatase"/>
    <property type="match status" value="2"/>
</dbReference>
<feature type="region of interest" description="Disordered" evidence="3">
    <location>
        <begin position="47"/>
        <end position="69"/>
    </location>
</feature>
<dbReference type="InterPro" id="IPR000300">
    <property type="entry name" value="IPPc"/>
</dbReference>
<organism evidence="5 6">
    <name type="scientific">Sphagnum troendelagicum</name>
    <dbReference type="NCBI Taxonomy" id="128251"/>
    <lineage>
        <taxon>Eukaryota</taxon>
        <taxon>Viridiplantae</taxon>
        <taxon>Streptophyta</taxon>
        <taxon>Embryophyta</taxon>
        <taxon>Bryophyta</taxon>
        <taxon>Sphagnophytina</taxon>
        <taxon>Sphagnopsida</taxon>
        <taxon>Sphagnales</taxon>
        <taxon>Sphagnaceae</taxon>
        <taxon>Sphagnum</taxon>
    </lineage>
</organism>
<evidence type="ECO:0000256" key="3">
    <source>
        <dbReference type="SAM" id="MobiDB-lite"/>
    </source>
</evidence>
<name>A0ABP0UNZ8_9BRYO</name>
<evidence type="ECO:0000313" key="5">
    <source>
        <dbReference type="EMBL" id="CAK9226432.1"/>
    </source>
</evidence>
<dbReference type="Proteomes" id="UP001497512">
    <property type="component" value="Chromosome 5"/>
</dbReference>
<comment type="similarity">
    <text evidence="1">Belongs to the inositol polyphosphate 5-phosphatase family.</text>
</comment>
<reference evidence="5" key="1">
    <citation type="submission" date="2024-02" db="EMBL/GenBank/DDBJ databases">
        <authorList>
            <consortium name="ELIXIR-Norway"/>
            <consortium name="Elixir Norway"/>
        </authorList>
    </citation>
    <scope>NUCLEOTIDE SEQUENCE</scope>
</reference>
<dbReference type="InterPro" id="IPR036691">
    <property type="entry name" value="Endo/exonu/phosph_ase_sf"/>
</dbReference>
<dbReference type="SMART" id="SM00128">
    <property type="entry name" value="IPPc"/>
    <property type="match status" value="1"/>
</dbReference>
<accession>A0ABP0UNZ8</accession>
<dbReference type="InterPro" id="IPR045849">
    <property type="entry name" value="IP5P_plant"/>
</dbReference>
<dbReference type="SUPFAM" id="SSF56219">
    <property type="entry name" value="DNase I-like"/>
    <property type="match status" value="1"/>
</dbReference>
<keyword evidence="2" id="KW-0378">Hydrolase</keyword>
<keyword evidence="6" id="KW-1185">Reference proteome</keyword>
<dbReference type="PANTHER" id="PTHR45666:SF22">
    <property type="entry name" value="TYPE I INOSITOL POLYPHOSPHATE 5-PHOSPHATASE 4"/>
    <property type="match status" value="1"/>
</dbReference>
<protein>
    <recommendedName>
        <fullName evidence="4">Inositol polyphosphate-related phosphatase domain-containing protein</fullName>
    </recommendedName>
</protein>
<feature type="compositionally biased region" description="Basic and acidic residues" evidence="3">
    <location>
        <begin position="47"/>
        <end position="62"/>
    </location>
</feature>
<gene>
    <name evidence="5" type="ORF">CSSPTR1EN2_LOCUS18236</name>
</gene>
<evidence type="ECO:0000313" key="6">
    <source>
        <dbReference type="Proteomes" id="UP001497512"/>
    </source>
</evidence>
<evidence type="ECO:0000256" key="1">
    <source>
        <dbReference type="ARBA" id="ARBA00010768"/>
    </source>
</evidence>
<dbReference type="Pfam" id="PF22669">
    <property type="entry name" value="Exo_endo_phos2"/>
    <property type="match status" value="1"/>
</dbReference>
<dbReference type="EMBL" id="OZ019897">
    <property type="protein sequence ID" value="CAK9226432.1"/>
    <property type="molecule type" value="Genomic_DNA"/>
</dbReference>
<sequence>MGMQVRASEFLPLQFVKRWLTFRAPDDEFSCDNNSDYVLDDASHEIREDNGSTEIPESHDAQSRGCTDVSEQQPDEFCNVAELPLKNSLLGMRPETCHQQLVNDHEYRIVVGSWNVAGMLPPDDIDLQEWLDTTQPADIYVIGFQEIVPLIAWNVVCVEDEAPVPIWEGLIHHTLNKKMQVCNANGSVENYREPHCDEWIPQVPEVSGANKNFLNTVMVGEDELSPLLPPEHCLPNARTQMNYLTFQQKMSGLENVTLLAQMEEDLPSEECSTDTTTEDDTKESLSFAPSVSATHAKISSPHRQNQFLRIVSKQMVGIFITIWIRSDLWRHVHDIKVCSVGCGIFNYLGNKGAVSVSLCLHQTSFCFVCTHLKSGHEEGDELRRNADVAEILRRTTFPQITKHPGIKLPKTIMTHDRIIWFGDLNYRVDAPDEETWELVNQGAWESLLLRDQLKLEQRAGHVLVGWHEKPICFPPTYKFIINSDEYFGKESPLGTKRRTPAWCDRILWYGKGLRQLKYKRTESQLSDHRPVSSTFIAEVEVANSGKLERA</sequence>
<dbReference type="PANTHER" id="PTHR45666">
    <property type="entry name" value="TYPE IV INOSITOL POLYPHOSPHATE 5-PHOSPHATASE 9"/>
    <property type="match status" value="1"/>
</dbReference>
<evidence type="ECO:0000259" key="4">
    <source>
        <dbReference type="SMART" id="SM00128"/>
    </source>
</evidence>